<reference evidence="1" key="1">
    <citation type="journal article" date="2021" name="Proc. Natl. Acad. Sci. U.S.A.">
        <title>A Catalog of Tens of Thousands of Viruses from Human Metagenomes Reveals Hidden Associations with Chronic Diseases.</title>
        <authorList>
            <person name="Tisza M.J."/>
            <person name="Buck C.B."/>
        </authorList>
    </citation>
    <scope>NUCLEOTIDE SEQUENCE</scope>
    <source>
        <strain evidence="1">CtLqe90</strain>
    </source>
</reference>
<sequence>MSFYLKETTTNSYIQFVGNQYSYISNPDKKHLFKDVDKAANIVLNHSIVDKFLSKRVFSIYHAETNSLVYDKLVSDIANKGLIHLNISKAVLNMQESLSEAPITSGTPIEMEFKDSISPAVSHSACAKIMIDGDDLPIKDSTKRYQASEYSRNKVLPSLEAMSKTFENITSAINSLPSNEDLATQLGDYNAQVVDILHYIEFSHLDACNGYLIFKKLQDVLIARRTVKEQMTIINKLENCGLIAEKINAANNQAKRTLEESRSYCPRSDIDIFD</sequence>
<protein>
    <submittedName>
        <fullName evidence="1">Uncharacterized protein</fullName>
    </submittedName>
</protein>
<proteinExistence type="predicted"/>
<name>A0A8S5Q209_9CAUD</name>
<accession>A0A8S5Q209</accession>
<evidence type="ECO:0000313" key="1">
    <source>
        <dbReference type="EMBL" id="DAE13367.1"/>
    </source>
</evidence>
<dbReference type="EMBL" id="BK015564">
    <property type="protein sequence ID" value="DAE13367.1"/>
    <property type="molecule type" value="Genomic_DNA"/>
</dbReference>
<organism evidence="1">
    <name type="scientific">Siphoviridae sp. ctLqe90</name>
    <dbReference type="NCBI Taxonomy" id="2825456"/>
    <lineage>
        <taxon>Viruses</taxon>
        <taxon>Duplodnaviria</taxon>
        <taxon>Heunggongvirae</taxon>
        <taxon>Uroviricota</taxon>
        <taxon>Caudoviricetes</taxon>
    </lineage>
</organism>